<dbReference type="AlphaFoldDB" id="A0A8I1KZL4"/>
<evidence type="ECO:0000313" key="2">
    <source>
        <dbReference type="Proteomes" id="UP000660083"/>
    </source>
</evidence>
<proteinExistence type="predicted"/>
<organism evidence="1 2">
    <name type="scientific">Acinetobacter pittii</name>
    <name type="common">Acinetobacter genomosp. 3</name>
    <dbReference type="NCBI Taxonomy" id="48296"/>
    <lineage>
        <taxon>Bacteria</taxon>
        <taxon>Pseudomonadati</taxon>
        <taxon>Pseudomonadota</taxon>
        <taxon>Gammaproteobacteria</taxon>
        <taxon>Moraxellales</taxon>
        <taxon>Moraxellaceae</taxon>
        <taxon>Acinetobacter</taxon>
        <taxon>Acinetobacter calcoaceticus/baumannii complex</taxon>
    </lineage>
</organism>
<dbReference type="RefSeq" id="WP_080631136.1">
    <property type="nucleotide sequence ID" value="NZ_JAEFCT010000009.1"/>
</dbReference>
<protein>
    <submittedName>
        <fullName evidence="1">Uncharacterized protein</fullName>
    </submittedName>
</protein>
<dbReference type="EMBL" id="JAEFCT010000009">
    <property type="protein sequence ID" value="MBK1445230.1"/>
    <property type="molecule type" value="Genomic_DNA"/>
</dbReference>
<dbReference type="Proteomes" id="UP000660083">
    <property type="component" value="Unassembled WGS sequence"/>
</dbReference>
<accession>A0A8I1KZL4</accession>
<comment type="caution">
    <text evidence="1">The sequence shown here is derived from an EMBL/GenBank/DDBJ whole genome shotgun (WGS) entry which is preliminary data.</text>
</comment>
<sequence>MKKPEEFQKPEYSFTSHAILTAYNIISRSRRYEQGIPLALDIAAISAYCDHYEIPVERDIFNDCIFAMDNIFLDDSHKKMKRPTKK</sequence>
<gene>
    <name evidence="1" type="ORF">JDA50_12430</name>
</gene>
<reference evidence="1" key="1">
    <citation type="submission" date="2020-12" db="EMBL/GenBank/DDBJ databases">
        <authorList>
            <person name="Chopjitt P."/>
        </authorList>
    </citation>
    <scope>NUCLEOTIDE SEQUENCE</scope>
    <source>
        <strain evidence="1">AP1</strain>
    </source>
</reference>
<name>A0A8I1KZL4_ACIPI</name>
<evidence type="ECO:0000313" key="1">
    <source>
        <dbReference type="EMBL" id="MBK1445230.1"/>
    </source>
</evidence>